<protein>
    <submittedName>
        <fullName evidence="1">Uncharacterized protein</fullName>
    </submittedName>
</protein>
<sequence length="98" mass="10597">MSTVTLCMSSPWSALSPSTTSALIAAGATTWGSARPDSLYDLMCNLDDTSSLRAVRARTTDPVTLNALDSELRSLDSEHTEIRLASITRFEDVAHDHI</sequence>
<organism evidence="1 2">
    <name type="scientific">Streptomyces halstedii</name>
    <dbReference type="NCBI Taxonomy" id="1944"/>
    <lineage>
        <taxon>Bacteria</taxon>
        <taxon>Bacillati</taxon>
        <taxon>Actinomycetota</taxon>
        <taxon>Actinomycetes</taxon>
        <taxon>Kitasatosporales</taxon>
        <taxon>Streptomycetaceae</taxon>
        <taxon>Streptomyces</taxon>
    </lineage>
</organism>
<evidence type="ECO:0000313" key="1">
    <source>
        <dbReference type="EMBL" id="MBV7674087.1"/>
    </source>
</evidence>
<keyword evidence="2" id="KW-1185">Reference proteome</keyword>
<dbReference type="EMBL" id="JAHUVW010000004">
    <property type="protein sequence ID" value="MBV7674087.1"/>
    <property type="molecule type" value="Genomic_DNA"/>
</dbReference>
<dbReference type="RefSeq" id="WP_228873807.1">
    <property type="nucleotide sequence ID" value="NZ_JAHUVW010000004.1"/>
</dbReference>
<reference evidence="1 2" key="1">
    <citation type="submission" date="2021-07" db="EMBL/GenBank/DDBJ databases">
        <title>Sequencing Streptomyces halstedii LGO-A4 genome an citrus endophytic actinomycete.</title>
        <authorList>
            <person name="Samborskyy M."/>
            <person name="Scott N."/>
            <person name="Deglau R."/>
            <person name="Dickens S."/>
            <person name="Oliveira L.G."/>
        </authorList>
    </citation>
    <scope>NUCLEOTIDE SEQUENCE [LARGE SCALE GENOMIC DNA]</scope>
    <source>
        <strain evidence="1 2">LGO-A4</strain>
    </source>
</reference>
<comment type="caution">
    <text evidence="1">The sequence shown here is derived from an EMBL/GenBank/DDBJ whole genome shotgun (WGS) entry which is preliminary data.</text>
</comment>
<gene>
    <name evidence="1" type="ORF">STHAL_32080</name>
</gene>
<dbReference type="Proteomes" id="UP000735541">
    <property type="component" value="Unassembled WGS sequence"/>
</dbReference>
<evidence type="ECO:0000313" key="2">
    <source>
        <dbReference type="Proteomes" id="UP000735541"/>
    </source>
</evidence>
<name>A0ABS6U0M3_STRHA</name>
<accession>A0ABS6U0M3</accession>
<proteinExistence type="predicted"/>